<protein>
    <submittedName>
        <fullName evidence="1">Uncharacterized protein</fullName>
    </submittedName>
</protein>
<evidence type="ECO:0000313" key="1">
    <source>
        <dbReference type="EMBL" id="KAF5218712.1"/>
    </source>
</evidence>
<dbReference type="EMBL" id="JABDHM010000088">
    <property type="protein sequence ID" value="KAF5218712.1"/>
    <property type="molecule type" value="Genomic_DNA"/>
</dbReference>
<dbReference type="AlphaFoldDB" id="A0A7J6XW85"/>
<name>A0A7J6XW85_TRYCR</name>
<dbReference type="VEuPathDB" id="TriTrypDB:BCY84_20035"/>
<gene>
    <name evidence="1" type="ORF">ECC02_008348</name>
</gene>
<sequence length="584" mass="63668">MPFCNVKPSEVSHLQDVAKKQGANDVATADYTVLLVENMMRRYVEGRSSVCGSTGTDKSTNSLTPSWFDAVRADEARMMRTFPYPSLFLHPLPLEMSEHPDTPSPLLLATQTATPVGDDSNTEDAPRREYREMVVLDGGASEMVTVLQGECGLAVVSPRCRSTGPRSVYLLSPDATSCTIVACRVGLHSHLRERLVAATGEMTESGDGALTWRCCKTFTAAMGHFDYAQGVAEVLYEMLWEAALPAWFHAALRDGDGAVGECGEVGAALDLLERLRRIAQTTTTTATTTTESSDFDTPMLVAEWFVVGGVRSREKTLPVLTAVLSTLFAAEEQDDGGAILPGGKRCILKPSFHLSEVLGGKENDGVDADLVRIEHRLREDGVCFWSFNTVLRQWAMGRAGELYSCPASLGLLVDVGGGCCWPATVQTGTRNYPLAALRNTLMQPGYRWTCPLEREGTLRVRRGVATARAASYFGLQPVPPTESVCDVSLAAYVAAFLRRCEEGGETEEERASVSLPILVRRGVWEKMENIRMLDDLPDSFFLMTSTTPHCEPSDFAALGRQRLGVMSEFCVDDVFEEGTVGILV</sequence>
<dbReference type="Proteomes" id="UP000583944">
    <property type="component" value="Unassembled WGS sequence"/>
</dbReference>
<proteinExistence type="predicted"/>
<reference evidence="1 2" key="1">
    <citation type="journal article" date="2019" name="Genome Biol. Evol.">
        <title>Nanopore Sequencing Significantly Improves Genome Assembly of the Protozoan Parasite Trypanosoma cruzi.</title>
        <authorList>
            <person name="Diaz-Viraque F."/>
            <person name="Pita S."/>
            <person name="Greif G."/>
            <person name="de Souza R.C.M."/>
            <person name="Iraola G."/>
            <person name="Robello C."/>
        </authorList>
    </citation>
    <scope>NUCLEOTIDE SEQUENCE [LARGE SCALE GENOMIC DNA]</scope>
    <source>
        <strain evidence="1 2">Berenice</strain>
    </source>
</reference>
<comment type="caution">
    <text evidence="1">The sequence shown here is derived from an EMBL/GenBank/DDBJ whole genome shotgun (WGS) entry which is preliminary data.</text>
</comment>
<dbReference type="VEuPathDB" id="TriTrypDB:ECC02_008348"/>
<accession>A0A7J6XW85</accession>
<organism evidence="1 2">
    <name type="scientific">Trypanosoma cruzi</name>
    <dbReference type="NCBI Taxonomy" id="5693"/>
    <lineage>
        <taxon>Eukaryota</taxon>
        <taxon>Discoba</taxon>
        <taxon>Euglenozoa</taxon>
        <taxon>Kinetoplastea</taxon>
        <taxon>Metakinetoplastina</taxon>
        <taxon>Trypanosomatida</taxon>
        <taxon>Trypanosomatidae</taxon>
        <taxon>Trypanosoma</taxon>
        <taxon>Schizotrypanum</taxon>
    </lineage>
</organism>
<evidence type="ECO:0000313" key="2">
    <source>
        <dbReference type="Proteomes" id="UP000583944"/>
    </source>
</evidence>